<keyword evidence="1" id="KW-1133">Transmembrane helix</keyword>
<dbReference type="AlphaFoldDB" id="A0A0G4LC80"/>
<reference evidence="3" key="1">
    <citation type="submission" date="2015-05" db="EMBL/GenBank/DDBJ databases">
        <authorList>
            <person name="Fogelqvist Johan"/>
        </authorList>
    </citation>
    <scope>NUCLEOTIDE SEQUENCE [LARGE SCALE GENOMIC DNA]</scope>
</reference>
<evidence type="ECO:0000313" key="3">
    <source>
        <dbReference type="Proteomes" id="UP000045706"/>
    </source>
</evidence>
<proteinExistence type="predicted"/>
<sequence>MESSSKSSPTHASWTQAHGAWATKSWPASYQSFRNFQEETLQVCKDLWARFDVPKMITGIIVMAAGVIMLLVYASRDEDEDFAATDIELDFAEKKLELQGIVGAASPEY</sequence>
<dbReference type="Proteomes" id="UP000045706">
    <property type="component" value="Unassembled WGS sequence"/>
</dbReference>
<accession>A0A0G4LC80</accession>
<evidence type="ECO:0000256" key="1">
    <source>
        <dbReference type="SAM" id="Phobius"/>
    </source>
</evidence>
<keyword evidence="1" id="KW-0472">Membrane</keyword>
<dbReference type="EMBL" id="CVQI01009902">
    <property type="protein sequence ID" value="CRK19285.1"/>
    <property type="molecule type" value="Genomic_DNA"/>
</dbReference>
<feature type="transmembrane region" description="Helical" evidence="1">
    <location>
        <begin position="56"/>
        <end position="74"/>
    </location>
</feature>
<evidence type="ECO:0000313" key="2">
    <source>
        <dbReference type="EMBL" id="CRK19285.1"/>
    </source>
</evidence>
<name>A0A0G4LC80_VERLO</name>
<protein>
    <submittedName>
        <fullName evidence="2">Uncharacterized protein</fullName>
    </submittedName>
</protein>
<feature type="non-terminal residue" evidence="2">
    <location>
        <position position="109"/>
    </location>
</feature>
<keyword evidence="1" id="KW-0812">Transmembrane</keyword>
<organism evidence="2 3">
    <name type="scientific">Verticillium longisporum</name>
    <name type="common">Verticillium dahliae var. longisporum</name>
    <dbReference type="NCBI Taxonomy" id="100787"/>
    <lineage>
        <taxon>Eukaryota</taxon>
        <taxon>Fungi</taxon>
        <taxon>Dikarya</taxon>
        <taxon>Ascomycota</taxon>
        <taxon>Pezizomycotina</taxon>
        <taxon>Sordariomycetes</taxon>
        <taxon>Hypocreomycetidae</taxon>
        <taxon>Glomerellales</taxon>
        <taxon>Plectosphaerellaceae</taxon>
        <taxon>Verticillium</taxon>
    </lineage>
</organism>
<gene>
    <name evidence="2" type="ORF">BN1723_017770</name>
</gene>